<sequence length="55" mass="6658">MDIPMDLNLEQKFNLKVYEEQIKNLNQEESQKLLLEVMRQLMVKDNMIKHLLKQA</sequence>
<reference evidence="3" key="2">
    <citation type="journal article" date="1993" name="EMBO J.">
        <title>Transduction of the light signal during complementary chromatic adaptation in the cyanobacterium Calothrix sp. PCC 7601: DNA-binding proteins and modulation by phosphorylation.</title>
        <authorList>
            <person name="Sobczyk A."/>
            <person name="Schyns G."/>
            <person name="De Marsac T.N."/>
            <person name="Houmard J."/>
        </authorList>
    </citation>
    <scope>NUCLEOTIDE SEQUENCE</scope>
</reference>
<reference evidence="2" key="5">
    <citation type="journal article" date="2004" name="J. Bacteriol.">
        <title>Genomic DNA microarray analysis: identification of new genes regulated by light color in the cyanobacterium Fremyella diplosiphon.</title>
        <authorList>
            <person name="Stowe-Evans E.L."/>
            <person name="Ford J."/>
            <person name="Kehoe D.M."/>
        </authorList>
    </citation>
    <scope>NUCLEOTIDE SEQUENCE</scope>
    <source>
        <strain evidence="2">FD33</strain>
    </source>
</reference>
<dbReference type="InterPro" id="IPR007574">
    <property type="entry name" value="NblA"/>
</dbReference>
<dbReference type="Gene3D" id="1.10.287.670">
    <property type="entry name" value="Phycobilisome degradation protein NblA"/>
    <property type="match status" value="1"/>
</dbReference>
<accession>Q8RKB4</accession>
<dbReference type="InterPro" id="IPR036904">
    <property type="entry name" value="NblA_sf"/>
</dbReference>
<keyword evidence="1" id="KW-0175">Coiled coil</keyword>
<organism evidence="3">
    <name type="scientific">Microchaete diplosiphon</name>
    <name type="common">Fremyella diplosiphon</name>
    <dbReference type="NCBI Taxonomy" id="1197"/>
    <lineage>
        <taxon>Bacteria</taxon>
        <taxon>Bacillati</taxon>
        <taxon>Cyanobacteriota</taxon>
        <taxon>Cyanophyceae</taxon>
        <taxon>Nostocales</taxon>
        <taxon>Rivulariaceae</taxon>
        <taxon>Microchaete</taxon>
    </lineage>
</organism>
<reference evidence="3" key="3">
    <citation type="journal article" date="1997" name="J. Bacteriol.">
        <title>A role for cpeYZ in cyanobacterial phycoerythrin biosynthesis.</title>
        <authorList>
            <person name="Kahn K."/>
            <person name="Mazel D."/>
            <person name="Houmard J."/>
            <person name="Tandeau de Marsac N."/>
            <person name="Schaefer M.R."/>
        </authorList>
    </citation>
    <scope>NUCLEOTIDE SEQUENCE</scope>
</reference>
<dbReference type="Pfam" id="PF04485">
    <property type="entry name" value="NblA"/>
    <property type="match status" value="1"/>
</dbReference>
<evidence type="ECO:0000256" key="1">
    <source>
        <dbReference type="SAM" id="Coils"/>
    </source>
</evidence>
<reference evidence="3" key="1">
    <citation type="journal article" date="1986" name="Nucleic Acids Res.">
        <title>Green light induces transcription of the phycoerythrin operon in the cyanobacterium Calothrix 7601.</title>
        <authorList>
            <person name="Mazel D."/>
            <person name="Guglielmi G."/>
            <person name="Houmard J."/>
            <person name="Sidler W."/>
            <person name="Bryant D.A."/>
            <person name="Tandeau de Marsac N."/>
        </authorList>
    </citation>
    <scope>NUCLEOTIDE SEQUENCE</scope>
</reference>
<gene>
    <name evidence="3" type="primary">nblA</name>
</gene>
<dbReference type="EMBL" id="X04592">
    <property type="protein sequence ID" value="CAD28153.1"/>
    <property type="molecule type" value="Genomic_DNA"/>
</dbReference>
<evidence type="ECO:0000313" key="2">
    <source>
        <dbReference type="EMBL" id="AAT36320.1"/>
    </source>
</evidence>
<reference evidence="3" key="4">
    <citation type="submission" date="2002-03" db="EMBL/GenBank/DDBJ databases">
        <authorList>
            <person name="Houmard J."/>
        </authorList>
    </citation>
    <scope>NUCLEOTIDE SEQUENCE</scope>
</reference>
<proteinExistence type="predicted"/>
<reference evidence="2" key="6">
    <citation type="submission" date="2004-02" db="EMBL/GenBank/DDBJ databases">
        <authorList>
            <person name="Stowe-Evans E."/>
            <person name="Ford J."/>
            <person name="Kehoe D.M."/>
        </authorList>
    </citation>
    <scope>NUCLEOTIDE SEQUENCE</scope>
    <source>
        <strain evidence="2">FD33</strain>
    </source>
</reference>
<protein>
    <submittedName>
        <fullName evidence="3">NblA protein</fullName>
    </submittedName>
    <submittedName>
        <fullName evidence="2">NblA-1</fullName>
    </submittedName>
</protein>
<name>Q8RKB4_MICDP</name>
<dbReference type="AlphaFoldDB" id="Q8RKB4"/>
<dbReference type="SUPFAM" id="SSF109859">
    <property type="entry name" value="NblA-like"/>
    <property type="match status" value="1"/>
</dbReference>
<evidence type="ECO:0000313" key="3">
    <source>
        <dbReference type="EMBL" id="CAD28153.1"/>
    </source>
</evidence>
<feature type="coiled-coil region" evidence="1">
    <location>
        <begin position="8"/>
        <end position="35"/>
    </location>
</feature>
<dbReference type="EMBL" id="AY552548">
    <property type="protein sequence ID" value="AAT36320.1"/>
    <property type="molecule type" value="Genomic_DNA"/>
</dbReference>